<dbReference type="EMBL" id="JBHFFA010000002">
    <property type="protein sequence ID" value="KAL2641648.1"/>
    <property type="molecule type" value="Genomic_DNA"/>
</dbReference>
<keyword evidence="3" id="KW-1185">Reference proteome</keyword>
<protein>
    <submittedName>
        <fullName evidence="2">Uncharacterized protein</fullName>
    </submittedName>
</protein>
<organism evidence="2 3">
    <name type="scientific">Riccia fluitans</name>
    <dbReference type="NCBI Taxonomy" id="41844"/>
    <lineage>
        <taxon>Eukaryota</taxon>
        <taxon>Viridiplantae</taxon>
        <taxon>Streptophyta</taxon>
        <taxon>Embryophyta</taxon>
        <taxon>Marchantiophyta</taxon>
        <taxon>Marchantiopsida</taxon>
        <taxon>Marchantiidae</taxon>
        <taxon>Marchantiales</taxon>
        <taxon>Ricciaceae</taxon>
        <taxon>Riccia</taxon>
    </lineage>
</organism>
<dbReference type="Proteomes" id="UP001605036">
    <property type="component" value="Unassembled WGS sequence"/>
</dbReference>
<comment type="caution">
    <text evidence="2">The sequence shown here is derived from an EMBL/GenBank/DDBJ whole genome shotgun (WGS) entry which is preliminary data.</text>
</comment>
<feature type="region of interest" description="Disordered" evidence="1">
    <location>
        <begin position="114"/>
        <end position="138"/>
    </location>
</feature>
<proteinExistence type="predicted"/>
<reference evidence="2 3" key="1">
    <citation type="submission" date="2024-09" db="EMBL/GenBank/DDBJ databases">
        <title>Chromosome-scale assembly of Riccia fluitans.</title>
        <authorList>
            <person name="Paukszto L."/>
            <person name="Sawicki J."/>
            <person name="Karawczyk K."/>
            <person name="Piernik-Szablinska J."/>
            <person name="Szczecinska M."/>
            <person name="Mazdziarz M."/>
        </authorList>
    </citation>
    <scope>NUCLEOTIDE SEQUENCE [LARGE SCALE GENOMIC DNA]</scope>
    <source>
        <strain evidence="2">Rf_01</strain>
        <tissue evidence="2">Aerial parts of the thallus</tissue>
    </source>
</reference>
<accession>A0ABD1Z1N8</accession>
<sequence length="246" mass="26837">MQNEEEEKGLEETLPFERLALWPSSPSTSSSSSDHSNPNIVISLVADPTPMTEAALELIVKHALEITSFVELLKKQGGEGLIRELLPLDSPTLQLSNPKPQGIAGVSLFKQRSQIPSSLNTPKKGGEETQANNSSSEVAPKQFNCQASSNIMDTPPQDLEDQAPSPVPAFAPPFTRRAYSKFKGDDSDSDGEGDTANSFIKHFEAVSKANKEENDANHTRIFPSLLQKAARKWWSHVALDQNVIST</sequence>
<evidence type="ECO:0000256" key="1">
    <source>
        <dbReference type="SAM" id="MobiDB-lite"/>
    </source>
</evidence>
<dbReference type="AlphaFoldDB" id="A0ABD1Z1N8"/>
<evidence type="ECO:0000313" key="2">
    <source>
        <dbReference type="EMBL" id="KAL2641648.1"/>
    </source>
</evidence>
<feature type="compositionally biased region" description="Low complexity" evidence="1">
    <location>
        <begin position="24"/>
        <end position="36"/>
    </location>
</feature>
<feature type="compositionally biased region" description="Polar residues" evidence="1">
    <location>
        <begin position="129"/>
        <end position="138"/>
    </location>
</feature>
<gene>
    <name evidence="2" type="ORF">R1flu_009235</name>
</gene>
<evidence type="ECO:0000313" key="3">
    <source>
        <dbReference type="Proteomes" id="UP001605036"/>
    </source>
</evidence>
<name>A0ABD1Z1N8_9MARC</name>
<feature type="region of interest" description="Disordered" evidence="1">
    <location>
        <begin position="1"/>
        <end position="38"/>
    </location>
</feature>